<organism evidence="2">
    <name type="scientific">Tolypothrix bouteillei VB521301</name>
    <dbReference type="NCBI Taxonomy" id="1479485"/>
    <lineage>
        <taxon>Bacteria</taxon>
        <taxon>Bacillati</taxon>
        <taxon>Cyanobacteriota</taxon>
        <taxon>Cyanophyceae</taxon>
        <taxon>Nostocales</taxon>
        <taxon>Tolypothrichaceae</taxon>
        <taxon>Tolypothrix</taxon>
    </lineage>
</organism>
<evidence type="ECO:0000313" key="3">
    <source>
        <dbReference type="Proteomes" id="UP000029738"/>
    </source>
</evidence>
<protein>
    <submittedName>
        <fullName evidence="1">DUF1822 family protein</fullName>
    </submittedName>
</protein>
<comment type="caution">
    <text evidence="2">The sequence shown here is derived from an EMBL/GenBank/DDBJ whole genome shotgun (WGS) entry which is preliminary data.</text>
</comment>
<name>A0A0C1NDS4_9CYAN</name>
<dbReference type="OrthoDB" id="526290at2"/>
<dbReference type="InterPro" id="IPR014951">
    <property type="entry name" value="DUF1822"/>
</dbReference>
<evidence type="ECO:0000313" key="2">
    <source>
        <dbReference type="EMBL" id="KIE10916.1"/>
    </source>
</evidence>
<dbReference type="STRING" id="1479485.DA73_0220940"/>
<dbReference type="Pfam" id="PF08852">
    <property type="entry name" value="DUF1822"/>
    <property type="match status" value="1"/>
</dbReference>
<gene>
    <name evidence="2" type="ORF">DA73_0220940</name>
    <name evidence="1" type="ORF">DA73_0400016760</name>
</gene>
<dbReference type="Proteomes" id="UP000029738">
    <property type="component" value="Unassembled WGS sequence"/>
</dbReference>
<proteinExistence type="predicted"/>
<dbReference type="EMBL" id="JHEG02000048">
    <property type="protein sequence ID" value="KIE10916.1"/>
    <property type="molecule type" value="Genomic_DNA"/>
</dbReference>
<reference evidence="2" key="1">
    <citation type="journal article" date="2015" name="Genome Announc.">
        <title>Draft Genome Sequence of Tolypothrix boutellei Strain VB521301.</title>
        <authorList>
            <person name="Chandrababunaidu M.M."/>
            <person name="Singh D."/>
            <person name="Sen D."/>
            <person name="Bhan S."/>
            <person name="Das S."/>
            <person name="Gupta A."/>
            <person name="Adhikary S.P."/>
            <person name="Tripathy S."/>
        </authorList>
    </citation>
    <scope>NUCLEOTIDE SEQUENCE</scope>
    <source>
        <strain evidence="2">VB521301</strain>
    </source>
</reference>
<sequence>MTGNPTVFTFTSPTHLILEVPENVQNQIWQENTSFSNQTSRYQAYINQICLFAVLAWLQEDLAPHAKPWLGSAALPSFWEFVSGTAIAINETRLILVPSEEMDMSELRIAQEWVDIPSWAGDYYLAVQVEPEDEYVKVWGYCTHEQLKRKGSYDASDRTYSLEATEIVEDISTLAVAYQLCPQEVTRSTIQPLPTLSQEQAQNLISRLATSEIVSPRMEIPFQLWGGLMEHGGWRKSLYHRRLGLQEEWSLLAWLENGISQVGEALGWERFNLQHSAAGARSTEEERQLDTFFSRQLSIAGQSYELRISPKQQEEAIVWRFELRNAVEELAIPGGFTLRLLTEDLQPFPNNEDVATTTVKQLFVEVALEPQEGIVWEITPFPENYEREILRF</sequence>
<dbReference type="EMBL" id="JHEG04000001">
    <property type="protein sequence ID" value="KAF3886953.1"/>
    <property type="molecule type" value="Genomic_DNA"/>
</dbReference>
<dbReference type="RefSeq" id="WP_038082852.1">
    <property type="nucleotide sequence ID" value="NZ_JHEG04000001.1"/>
</dbReference>
<keyword evidence="3" id="KW-1185">Reference proteome</keyword>
<evidence type="ECO:0000313" key="1">
    <source>
        <dbReference type="EMBL" id="KAF3886953.1"/>
    </source>
</evidence>
<reference evidence="1" key="2">
    <citation type="submission" date="2019-11" db="EMBL/GenBank/DDBJ databases">
        <title>Improved Assembly of Tolypothrix boutellei genome.</title>
        <authorList>
            <person name="Sarangi A.N."/>
            <person name="Mukherjee M."/>
            <person name="Ghosh S."/>
            <person name="Singh D."/>
            <person name="Das A."/>
            <person name="Kant S."/>
            <person name="Prusty A."/>
            <person name="Tripathy S."/>
        </authorList>
    </citation>
    <scope>NUCLEOTIDE SEQUENCE</scope>
    <source>
        <strain evidence="1">VB521301</strain>
    </source>
</reference>
<dbReference type="AlphaFoldDB" id="A0A0C1NDS4"/>
<accession>A0A0C1NDS4</accession>